<dbReference type="GO" id="GO:0005886">
    <property type="term" value="C:plasma membrane"/>
    <property type="evidence" value="ECO:0007669"/>
    <property type="project" value="UniProtKB-SubCell"/>
</dbReference>
<feature type="transmembrane region" description="Helical" evidence="8">
    <location>
        <begin position="544"/>
        <end position="564"/>
    </location>
</feature>
<dbReference type="PIRSF" id="PIRSF038958">
    <property type="entry name" value="PG_synth_SpoVB"/>
    <property type="match status" value="1"/>
</dbReference>
<feature type="transmembrane region" description="Helical" evidence="8">
    <location>
        <begin position="382"/>
        <end position="403"/>
    </location>
</feature>
<keyword evidence="4" id="KW-0133">Cell shape</keyword>
<keyword evidence="10" id="KW-1185">Reference proteome</keyword>
<keyword evidence="7 8" id="KW-0472">Membrane</keyword>
<feature type="transmembrane region" description="Helical" evidence="8">
    <location>
        <begin position="196"/>
        <end position="215"/>
    </location>
</feature>
<evidence type="ECO:0000256" key="3">
    <source>
        <dbReference type="ARBA" id="ARBA00022692"/>
    </source>
</evidence>
<dbReference type="RefSeq" id="WP_186906676.1">
    <property type="nucleotide sequence ID" value="NZ_JACOPP010000003.1"/>
</dbReference>
<evidence type="ECO:0000256" key="7">
    <source>
        <dbReference type="ARBA" id="ARBA00023136"/>
    </source>
</evidence>
<feature type="transmembrane region" description="Helical" evidence="8">
    <location>
        <begin position="91"/>
        <end position="113"/>
    </location>
</feature>
<proteinExistence type="predicted"/>
<keyword evidence="6 8" id="KW-1133">Transmembrane helix</keyword>
<reference evidence="9" key="1">
    <citation type="submission" date="2020-08" db="EMBL/GenBank/DDBJ databases">
        <title>Genome public.</title>
        <authorList>
            <person name="Liu C."/>
            <person name="Sun Q."/>
        </authorList>
    </citation>
    <scope>NUCLEOTIDE SEQUENCE</scope>
    <source>
        <strain evidence="9">NSJ-51</strain>
    </source>
</reference>
<evidence type="ECO:0000256" key="6">
    <source>
        <dbReference type="ARBA" id="ARBA00022989"/>
    </source>
</evidence>
<feature type="transmembrane region" description="Helical" evidence="8">
    <location>
        <begin position="51"/>
        <end position="70"/>
    </location>
</feature>
<feature type="transmembrane region" description="Helical" evidence="8">
    <location>
        <begin position="165"/>
        <end position="184"/>
    </location>
</feature>
<feature type="transmembrane region" description="Helical" evidence="8">
    <location>
        <begin position="12"/>
        <end position="31"/>
    </location>
</feature>
<evidence type="ECO:0000256" key="4">
    <source>
        <dbReference type="ARBA" id="ARBA00022960"/>
    </source>
</evidence>
<keyword evidence="2" id="KW-1003">Cell membrane</keyword>
<evidence type="ECO:0000256" key="5">
    <source>
        <dbReference type="ARBA" id="ARBA00022984"/>
    </source>
</evidence>
<feature type="transmembrane region" description="Helical" evidence="8">
    <location>
        <begin position="241"/>
        <end position="261"/>
    </location>
</feature>
<dbReference type="EMBL" id="JACOPP010000003">
    <property type="protein sequence ID" value="MBC5732775.1"/>
    <property type="molecule type" value="Genomic_DNA"/>
</dbReference>
<dbReference type="InterPro" id="IPR050833">
    <property type="entry name" value="Poly_Biosynth_Transport"/>
</dbReference>
<dbReference type="InterPro" id="IPR024923">
    <property type="entry name" value="PG_synth_SpoVB"/>
</dbReference>
<dbReference type="InterPro" id="IPR002797">
    <property type="entry name" value="Polysacc_synth"/>
</dbReference>
<dbReference type="PANTHER" id="PTHR30250">
    <property type="entry name" value="PST FAMILY PREDICTED COLANIC ACID TRANSPORTER"/>
    <property type="match status" value="1"/>
</dbReference>
<dbReference type="PANTHER" id="PTHR30250:SF21">
    <property type="entry name" value="LIPID II FLIPPASE MURJ"/>
    <property type="match status" value="1"/>
</dbReference>
<dbReference type="GO" id="GO:0009252">
    <property type="term" value="P:peptidoglycan biosynthetic process"/>
    <property type="evidence" value="ECO:0007669"/>
    <property type="project" value="UniProtKB-KW"/>
</dbReference>
<evidence type="ECO:0000256" key="8">
    <source>
        <dbReference type="SAM" id="Phobius"/>
    </source>
</evidence>
<keyword evidence="3 8" id="KW-0812">Transmembrane</keyword>
<gene>
    <name evidence="9" type="ORF">H8S57_03405</name>
</gene>
<feature type="transmembrane region" description="Helical" evidence="8">
    <location>
        <begin position="343"/>
        <end position="362"/>
    </location>
</feature>
<feature type="transmembrane region" description="Helical" evidence="8">
    <location>
        <begin position="443"/>
        <end position="463"/>
    </location>
</feature>
<feature type="transmembrane region" description="Helical" evidence="8">
    <location>
        <begin position="511"/>
        <end position="532"/>
    </location>
</feature>
<dbReference type="Proteomes" id="UP000661435">
    <property type="component" value="Unassembled WGS sequence"/>
</dbReference>
<feature type="transmembrane region" description="Helical" evidence="8">
    <location>
        <begin position="125"/>
        <end position="144"/>
    </location>
</feature>
<protein>
    <submittedName>
        <fullName evidence="9">Polysaccharide biosynthesis protein</fullName>
    </submittedName>
</protein>
<dbReference type="InterPro" id="IPR004268">
    <property type="entry name" value="MurJ"/>
</dbReference>
<accession>A0A8J6JDH4</accession>
<keyword evidence="5" id="KW-0573">Peptidoglycan synthesis</keyword>
<sequence length="585" mass="62606">MSSQSKKNTFYGAAALLTVTTIVVKIIGAIYKIPLTALLPDEAYGDFGAAYNIYSFFLTISTAGLPVALSKTVSECNALGRENQKERVFRMAFCAFLFMGVFSFICMSVFSQFVATHVLQNEKAVYAVLALAPAVLCTCICSAFRGYAQGHMNMVPTGISQIIEALCKLLLGLGLALLILRSAIQPEDLRDRLSAAGALLGVSIGSILSVIYLFFNHRRTRQRQKTAADVPEPGSTILARLLKLAIPITLSSCTMSLVTLIDTNLVNGQLQNVFTSIQGGLSGISNSFLDIFPKSVTIFQNNLTAWQEAAALNPLTELNPVLDSTRSLYGAYQKTMSIYNLPFNLMVPFTACIVPGISACLARRDRLGAQRVTESAMRISALIALPCGFGLFALGGPIIQLLTVGNVDASIAGPLLSILGIASIFVCIQVVAAAILQANGIVNLPIITMVIGGVIKLATNYTLVGNPKIMIFGAPVGTLLCFAVISILNLGIIKRMVHQPPRYTRVFVKPFVASAIMAVAAWACHGLFARFLSGSFLKDAMATGGAILAAVVVYAILVLALRVISREDLELMPKGEKIAKILHIR</sequence>
<evidence type="ECO:0000256" key="1">
    <source>
        <dbReference type="ARBA" id="ARBA00004651"/>
    </source>
</evidence>
<name>A0A8J6JDH4_9FIRM</name>
<dbReference type="Pfam" id="PF01943">
    <property type="entry name" value="Polysacc_synt"/>
    <property type="match status" value="1"/>
</dbReference>
<dbReference type="GO" id="GO:0008360">
    <property type="term" value="P:regulation of cell shape"/>
    <property type="evidence" value="ECO:0007669"/>
    <property type="project" value="UniProtKB-KW"/>
</dbReference>
<dbReference type="Pfam" id="PF03023">
    <property type="entry name" value="MurJ"/>
    <property type="match status" value="1"/>
</dbReference>
<feature type="transmembrane region" description="Helical" evidence="8">
    <location>
        <begin position="415"/>
        <end position="436"/>
    </location>
</feature>
<evidence type="ECO:0000256" key="2">
    <source>
        <dbReference type="ARBA" id="ARBA00022475"/>
    </source>
</evidence>
<organism evidence="9 10">
    <name type="scientific">Lawsonibacter hominis</name>
    <dbReference type="NCBI Taxonomy" id="2763053"/>
    <lineage>
        <taxon>Bacteria</taxon>
        <taxon>Bacillati</taxon>
        <taxon>Bacillota</taxon>
        <taxon>Clostridia</taxon>
        <taxon>Eubacteriales</taxon>
        <taxon>Oscillospiraceae</taxon>
        <taxon>Lawsonibacter</taxon>
    </lineage>
</organism>
<comment type="caution">
    <text evidence="9">The sequence shown here is derived from an EMBL/GenBank/DDBJ whole genome shotgun (WGS) entry which is preliminary data.</text>
</comment>
<dbReference type="CDD" id="cd13124">
    <property type="entry name" value="MATE_SpoVB_like"/>
    <property type="match status" value="1"/>
</dbReference>
<comment type="subcellular location">
    <subcellularLocation>
        <location evidence="1">Cell membrane</location>
        <topology evidence="1">Multi-pass membrane protein</topology>
    </subcellularLocation>
</comment>
<feature type="transmembrane region" description="Helical" evidence="8">
    <location>
        <begin position="469"/>
        <end position="490"/>
    </location>
</feature>
<dbReference type="AlphaFoldDB" id="A0A8J6JDH4"/>
<evidence type="ECO:0000313" key="9">
    <source>
        <dbReference type="EMBL" id="MBC5732775.1"/>
    </source>
</evidence>
<evidence type="ECO:0000313" key="10">
    <source>
        <dbReference type="Proteomes" id="UP000661435"/>
    </source>
</evidence>